<dbReference type="EMBL" id="JAUSVL010000001">
    <property type="protein sequence ID" value="MDQ0291380.1"/>
    <property type="molecule type" value="Genomic_DNA"/>
</dbReference>
<gene>
    <name evidence="1" type="ORF">J3R75_003487</name>
</gene>
<dbReference type="NCBIfam" id="TIGR00099">
    <property type="entry name" value="Cof-subfamily"/>
    <property type="match status" value="1"/>
</dbReference>
<sequence length="288" mass="30842">MSLSSSKGRALAYSGHCRVIISDIDGTFLNNQKQLQQPVIDAVRGALSAGIPFLFASGRMYSAIAGWIDDLGLSAPQVVNNGAEVILPAGRRHLSHQRLSPDLVNWLMDQGLQAGFEPVLFSADHVLCHTQPQAAWLIERNNEWVNTRPEAELRCPELVVDKLIFLADTRADELVVFRDHLAQEAKRAGIDIIAAFSERGILNVSNPQASKIIAAKIACDYLGCSLADAMAIGDGDNDAELLAGVGLGVAMGNATDNARNAALTQVADNEHDGLAEAIRRFAIAGEVP</sequence>
<dbReference type="RefSeq" id="WP_307264094.1">
    <property type="nucleotide sequence ID" value="NZ_JAUSVL010000001.1"/>
</dbReference>
<dbReference type="Gene3D" id="3.40.50.1000">
    <property type="entry name" value="HAD superfamily/HAD-like"/>
    <property type="match status" value="1"/>
</dbReference>
<name>A0AAE3VJ67_9BACT</name>
<evidence type="ECO:0000313" key="2">
    <source>
        <dbReference type="Proteomes" id="UP001238163"/>
    </source>
</evidence>
<dbReference type="PROSITE" id="PS01229">
    <property type="entry name" value="COF_2"/>
    <property type="match status" value="1"/>
</dbReference>
<dbReference type="InterPro" id="IPR023214">
    <property type="entry name" value="HAD_sf"/>
</dbReference>
<evidence type="ECO:0000313" key="1">
    <source>
        <dbReference type="EMBL" id="MDQ0291380.1"/>
    </source>
</evidence>
<dbReference type="Pfam" id="PF08282">
    <property type="entry name" value="Hydrolase_3"/>
    <property type="match status" value="1"/>
</dbReference>
<dbReference type="Gene3D" id="3.30.1240.10">
    <property type="match status" value="1"/>
</dbReference>
<dbReference type="AlphaFoldDB" id="A0AAE3VJ67"/>
<dbReference type="GO" id="GO:0016791">
    <property type="term" value="F:phosphatase activity"/>
    <property type="evidence" value="ECO:0007669"/>
    <property type="project" value="UniProtKB-ARBA"/>
</dbReference>
<keyword evidence="2" id="KW-1185">Reference proteome</keyword>
<dbReference type="InterPro" id="IPR036412">
    <property type="entry name" value="HAD-like_sf"/>
</dbReference>
<accession>A0AAE3VJ67</accession>
<dbReference type="PANTHER" id="PTHR10000:SF8">
    <property type="entry name" value="HAD SUPERFAMILY HYDROLASE-LIKE, TYPE 3"/>
    <property type="match status" value="1"/>
</dbReference>
<dbReference type="GO" id="GO:0005829">
    <property type="term" value="C:cytosol"/>
    <property type="evidence" value="ECO:0007669"/>
    <property type="project" value="TreeGrafter"/>
</dbReference>
<dbReference type="GO" id="GO:0000287">
    <property type="term" value="F:magnesium ion binding"/>
    <property type="evidence" value="ECO:0007669"/>
    <property type="project" value="TreeGrafter"/>
</dbReference>
<proteinExistence type="predicted"/>
<comment type="caution">
    <text evidence="1">The sequence shown here is derived from an EMBL/GenBank/DDBJ whole genome shotgun (WGS) entry which is preliminary data.</text>
</comment>
<dbReference type="SUPFAM" id="SSF56784">
    <property type="entry name" value="HAD-like"/>
    <property type="match status" value="1"/>
</dbReference>
<dbReference type="Proteomes" id="UP001238163">
    <property type="component" value="Unassembled WGS sequence"/>
</dbReference>
<protein>
    <submittedName>
        <fullName evidence="1">Cof subfamily protein (Haloacid dehalogenase superfamily)</fullName>
    </submittedName>
</protein>
<reference evidence="1" key="1">
    <citation type="submission" date="2023-07" db="EMBL/GenBank/DDBJ databases">
        <title>Genomic Encyclopedia of Type Strains, Phase IV (KMG-IV): sequencing the most valuable type-strain genomes for metagenomic binning, comparative biology and taxonomic classification.</title>
        <authorList>
            <person name="Goeker M."/>
        </authorList>
    </citation>
    <scope>NUCLEOTIDE SEQUENCE</scope>
    <source>
        <strain evidence="1">DSM 24202</strain>
    </source>
</reference>
<dbReference type="InterPro" id="IPR000150">
    <property type="entry name" value="Cof"/>
</dbReference>
<dbReference type="PANTHER" id="PTHR10000">
    <property type="entry name" value="PHOSPHOSERINE PHOSPHATASE"/>
    <property type="match status" value="1"/>
</dbReference>
<organism evidence="1 2">
    <name type="scientific">Oligosphaera ethanolica</name>
    <dbReference type="NCBI Taxonomy" id="760260"/>
    <lineage>
        <taxon>Bacteria</taxon>
        <taxon>Pseudomonadati</taxon>
        <taxon>Lentisphaerota</taxon>
        <taxon>Oligosphaeria</taxon>
        <taxon>Oligosphaerales</taxon>
        <taxon>Oligosphaeraceae</taxon>
        <taxon>Oligosphaera</taxon>
    </lineage>
</organism>